<evidence type="ECO:0000256" key="6">
    <source>
        <dbReference type="ARBA" id="ARBA00023136"/>
    </source>
</evidence>
<evidence type="ECO:0000256" key="3">
    <source>
        <dbReference type="ARBA" id="ARBA00022475"/>
    </source>
</evidence>
<name>A0A6P2CBU6_9NOCA</name>
<comment type="caution">
    <text evidence="8">The sequence shown here is derived from an EMBL/GenBank/DDBJ whole genome shotgun (WGS) entry which is preliminary data.</text>
</comment>
<evidence type="ECO:0000313" key="9">
    <source>
        <dbReference type="Proteomes" id="UP000471120"/>
    </source>
</evidence>
<evidence type="ECO:0000256" key="5">
    <source>
        <dbReference type="ARBA" id="ARBA00022989"/>
    </source>
</evidence>
<feature type="transmembrane region" description="Helical" evidence="7">
    <location>
        <begin position="6"/>
        <end position="27"/>
    </location>
</feature>
<feature type="transmembrane region" description="Helical" evidence="7">
    <location>
        <begin position="39"/>
        <end position="60"/>
    </location>
</feature>
<dbReference type="PANTHER" id="PTHR33452">
    <property type="entry name" value="OXIDOREDUCTASE CATD-RELATED"/>
    <property type="match status" value="1"/>
</dbReference>
<keyword evidence="5 7" id="KW-1133">Transmembrane helix</keyword>
<dbReference type="RefSeq" id="WP_071990700.1">
    <property type="nucleotide sequence ID" value="NZ_QRCM01000001.1"/>
</dbReference>
<evidence type="ECO:0000256" key="7">
    <source>
        <dbReference type="SAM" id="Phobius"/>
    </source>
</evidence>
<accession>A0A6P2CBU6</accession>
<protein>
    <submittedName>
        <fullName evidence="8">DoxX family protein</fullName>
    </submittedName>
</protein>
<dbReference type="InterPro" id="IPR051907">
    <property type="entry name" value="DoxX-like_oxidoreductase"/>
</dbReference>
<evidence type="ECO:0000256" key="1">
    <source>
        <dbReference type="ARBA" id="ARBA00004651"/>
    </source>
</evidence>
<keyword evidence="6 7" id="KW-0472">Membrane</keyword>
<reference evidence="8 9" key="1">
    <citation type="submission" date="2018-07" db="EMBL/GenBank/DDBJ databases">
        <title>Genome sequence of Rhodococcus rhodnii ATCC 35071 from Rhodnius prolixus.</title>
        <authorList>
            <person name="Patel V."/>
            <person name="Vogel K.J."/>
        </authorList>
    </citation>
    <scope>NUCLEOTIDE SEQUENCE [LARGE SCALE GENOMIC DNA]</scope>
    <source>
        <strain evidence="8 9">ATCC 35071</strain>
    </source>
</reference>
<comment type="subcellular location">
    <subcellularLocation>
        <location evidence="1">Cell membrane</location>
        <topology evidence="1">Multi-pass membrane protein</topology>
    </subcellularLocation>
</comment>
<feature type="transmembrane region" description="Helical" evidence="7">
    <location>
        <begin position="104"/>
        <end position="123"/>
    </location>
</feature>
<dbReference type="EMBL" id="QRCM01000001">
    <property type="protein sequence ID" value="TXG90237.1"/>
    <property type="molecule type" value="Genomic_DNA"/>
</dbReference>
<dbReference type="Pfam" id="PF07681">
    <property type="entry name" value="DoxX"/>
    <property type="match status" value="1"/>
</dbReference>
<gene>
    <name evidence="8" type="ORF">DW322_08390</name>
</gene>
<evidence type="ECO:0000256" key="2">
    <source>
        <dbReference type="ARBA" id="ARBA00006679"/>
    </source>
</evidence>
<dbReference type="InterPro" id="IPR032808">
    <property type="entry name" value="DoxX"/>
</dbReference>
<dbReference type="Proteomes" id="UP000471120">
    <property type="component" value="Unassembled WGS sequence"/>
</dbReference>
<sequence>MNTGIVSSIGILVARIGLGIIFLAHGLQKFRVWGIDGTAASFDGMGVPAPTASAWFAAIVETVGGAALILGALVPLFGVLLFAVMAGAFFVAHIDNGIYVGDGGYELVLALGVGALMLAAVGAGKFSVDSVLLGRRSRVAR</sequence>
<keyword evidence="3" id="KW-1003">Cell membrane</keyword>
<feature type="transmembrane region" description="Helical" evidence="7">
    <location>
        <begin position="66"/>
        <end position="92"/>
    </location>
</feature>
<dbReference type="AlphaFoldDB" id="A0A6P2CBU6"/>
<organism evidence="8 9">
    <name type="scientific">Rhodococcus rhodnii</name>
    <dbReference type="NCBI Taxonomy" id="38312"/>
    <lineage>
        <taxon>Bacteria</taxon>
        <taxon>Bacillati</taxon>
        <taxon>Actinomycetota</taxon>
        <taxon>Actinomycetes</taxon>
        <taxon>Mycobacteriales</taxon>
        <taxon>Nocardiaceae</taxon>
        <taxon>Rhodococcus</taxon>
    </lineage>
</organism>
<evidence type="ECO:0000256" key="4">
    <source>
        <dbReference type="ARBA" id="ARBA00022692"/>
    </source>
</evidence>
<dbReference type="PANTHER" id="PTHR33452:SF1">
    <property type="entry name" value="INNER MEMBRANE PROTEIN YPHA-RELATED"/>
    <property type="match status" value="1"/>
</dbReference>
<proteinExistence type="inferred from homology"/>
<evidence type="ECO:0000313" key="8">
    <source>
        <dbReference type="EMBL" id="TXG90237.1"/>
    </source>
</evidence>
<dbReference type="GO" id="GO:0005886">
    <property type="term" value="C:plasma membrane"/>
    <property type="evidence" value="ECO:0007669"/>
    <property type="project" value="UniProtKB-SubCell"/>
</dbReference>
<comment type="similarity">
    <text evidence="2">Belongs to the DoxX family.</text>
</comment>
<keyword evidence="4 7" id="KW-0812">Transmembrane</keyword>